<dbReference type="EMBL" id="FNQR01000021">
    <property type="protein sequence ID" value="SEB15716.1"/>
    <property type="molecule type" value="Genomic_DNA"/>
</dbReference>
<dbReference type="STRING" id="571932.SAMN05421743_12134"/>
<evidence type="ECO:0000259" key="1">
    <source>
        <dbReference type="Pfam" id="PF05709"/>
    </source>
</evidence>
<dbReference type="AlphaFoldDB" id="A0A1H4H1T7"/>
<dbReference type="Gene3D" id="2.40.30.200">
    <property type="match status" value="1"/>
</dbReference>
<feature type="domain" description="Siphovirus-type tail component RIFT-related" evidence="1">
    <location>
        <begin position="38"/>
        <end position="128"/>
    </location>
</feature>
<sequence length="478" mass="53848">MKSVFNFKVKYEDTTTDMHDIGVWVESFHIYSPNVSRTKLTSPGMAGSYLSQSKEEERHVSIGLQIEADTLSEFDSKKHQIYELFCTEKKFSIVRDITPEKEIFVLQEGEYDIENITKSDGVFNITLTMLDPYIYGPVITADFNGNNVVEITNNGTADAEPVFELEVLAPITFAMIQNQNNDYMMIGRPVDVEKYSAVEEYITILDDELTDTTAWTAGSNIDGGTVAGTIVSDGTGFVPDTWGYAEGWHGPALKTSLSEVLTDFRVEARFEFDSSTSPDLLGRVGIHLLDETDQFVASATVKDVFPNAVRGQGVIRAGDVNVGYNFLEEEPYWNRARILEALVRIERRGHEWEGYIAEIIQVNGRHHTRVREFHMDSEQQFVRKLAQVQVHFGTRWSYTAPAMKVNNLKVEKINNLTSDQIPYIAKAGDFITFDNTNNGEVLINGEPFEDIAFGSTFFPLKPYRNQLVLAPDSFNAIA</sequence>
<name>A0A1H4H1T7_9BACI</name>
<dbReference type="Pfam" id="PF05709">
    <property type="entry name" value="Sipho_tail"/>
    <property type="match status" value="1"/>
</dbReference>
<reference evidence="2 3" key="1">
    <citation type="submission" date="2016-10" db="EMBL/GenBank/DDBJ databases">
        <authorList>
            <person name="de Groot N.N."/>
        </authorList>
    </citation>
    <scope>NUCLEOTIDE SEQUENCE [LARGE SCALE GENOMIC DNA]</scope>
    <source>
        <strain evidence="2 3">CCM7597</strain>
    </source>
</reference>
<protein>
    <submittedName>
        <fullName evidence="2">Phage tail protein</fullName>
    </submittedName>
</protein>
<dbReference type="RefSeq" id="WP_093046461.1">
    <property type="nucleotide sequence ID" value="NZ_FNQR01000021.1"/>
</dbReference>
<accession>A0A1H4H1T7</accession>
<proteinExistence type="predicted"/>
<dbReference type="OrthoDB" id="3078561at2"/>
<organism evidence="2 3">
    <name type="scientific">Thalassobacillus cyri</name>
    <dbReference type="NCBI Taxonomy" id="571932"/>
    <lineage>
        <taxon>Bacteria</taxon>
        <taxon>Bacillati</taxon>
        <taxon>Bacillota</taxon>
        <taxon>Bacilli</taxon>
        <taxon>Bacillales</taxon>
        <taxon>Bacillaceae</taxon>
        <taxon>Thalassobacillus</taxon>
    </lineage>
</organism>
<evidence type="ECO:0000313" key="3">
    <source>
        <dbReference type="Proteomes" id="UP000198584"/>
    </source>
</evidence>
<dbReference type="InterPro" id="IPR008841">
    <property type="entry name" value="Siphovirus-type_tail_N"/>
</dbReference>
<keyword evidence="3" id="KW-1185">Reference proteome</keyword>
<evidence type="ECO:0000313" key="2">
    <source>
        <dbReference type="EMBL" id="SEB15716.1"/>
    </source>
</evidence>
<gene>
    <name evidence="2" type="ORF">SAMN05421743_12134</name>
</gene>
<dbReference type="Proteomes" id="UP000198584">
    <property type="component" value="Unassembled WGS sequence"/>
</dbReference>
<dbReference type="Gene3D" id="2.60.120.860">
    <property type="match status" value="1"/>
</dbReference>